<evidence type="ECO:0000313" key="6">
    <source>
        <dbReference type="EMBL" id="RBP35436.1"/>
    </source>
</evidence>
<dbReference type="Gene3D" id="3.50.30.40">
    <property type="entry name" value="Ribonuclease E inhibitor RraA/RraA-like"/>
    <property type="match status" value="1"/>
</dbReference>
<dbReference type="AlphaFoldDB" id="A0A366H1P7"/>
<comment type="cofactor">
    <cofactor evidence="5">
        <name>Mg(2+)</name>
        <dbReference type="ChEBI" id="CHEBI:18420"/>
    </cofactor>
</comment>
<dbReference type="Proteomes" id="UP000253628">
    <property type="component" value="Unassembled WGS sequence"/>
</dbReference>
<name>A0A366H1P7_9BURK</name>
<dbReference type="RefSeq" id="WP_113935020.1">
    <property type="nucleotide sequence ID" value="NZ_JACCEU010000013.1"/>
</dbReference>
<dbReference type="GO" id="GO:0046872">
    <property type="term" value="F:metal ion binding"/>
    <property type="evidence" value="ECO:0007669"/>
    <property type="project" value="UniProtKB-KW"/>
</dbReference>
<dbReference type="OrthoDB" id="9805307at2"/>
<reference evidence="6 7" key="1">
    <citation type="submission" date="2018-06" db="EMBL/GenBank/DDBJ databases">
        <title>Genomic Encyclopedia of Type Strains, Phase IV (KMG-IV): sequencing the most valuable type-strain genomes for metagenomic binning, comparative biology and taxonomic classification.</title>
        <authorList>
            <person name="Goeker M."/>
        </authorList>
    </citation>
    <scope>NUCLEOTIDE SEQUENCE [LARGE SCALE GENOMIC DNA]</scope>
    <source>
        <strain evidence="6 7">DSM 25520</strain>
    </source>
</reference>
<keyword evidence="5" id="KW-0479">Metal-binding</keyword>
<comment type="caution">
    <text evidence="6">The sequence shown here is derived from an EMBL/GenBank/DDBJ whole genome shotgun (WGS) entry which is preliminary data.</text>
</comment>
<feature type="binding site" evidence="5">
    <location>
        <begin position="88"/>
        <end position="91"/>
    </location>
    <ligand>
        <name>substrate</name>
    </ligand>
</feature>
<evidence type="ECO:0000256" key="5">
    <source>
        <dbReference type="PIRSR" id="PIRSR605493-1"/>
    </source>
</evidence>
<comment type="cofactor">
    <cofactor evidence="1">
        <name>a divalent metal cation</name>
        <dbReference type="ChEBI" id="CHEBI:60240"/>
    </cofactor>
</comment>
<dbReference type="EMBL" id="QNRQ01000017">
    <property type="protein sequence ID" value="RBP35436.1"/>
    <property type="molecule type" value="Genomic_DNA"/>
</dbReference>
<dbReference type="CDD" id="cd16841">
    <property type="entry name" value="RraA_family"/>
    <property type="match status" value="1"/>
</dbReference>
<evidence type="ECO:0000256" key="1">
    <source>
        <dbReference type="ARBA" id="ARBA00001968"/>
    </source>
</evidence>
<dbReference type="PANTHER" id="PTHR33254:SF4">
    <property type="entry name" value="4-HYDROXY-4-METHYL-2-OXOGLUTARATE ALDOLASE 3-RELATED"/>
    <property type="match status" value="1"/>
</dbReference>
<dbReference type="SUPFAM" id="SSF89562">
    <property type="entry name" value="RraA-like"/>
    <property type="match status" value="1"/>
</dbReference>
<dbReference type="InterPro" id="IPR036704">
    <property type="entry name" value="RraA/RraA-like_sf"/>
</dbReference>
<dbReference type="InterPro" id="IPR005493">
    <property type="entry name" value="RraA/RraA-like"/>
</dbReference>
<dbReference type="Pfam" id="PF03737">
    <property type="entry name" value="RraA-like"/>
    <property type="match status" value="1"/>
</dbReference>
<sequence length="219" mass="23748">MKDANVVRASQLDTATISDALDKHGLVGQCYRIMPRSNTFRMAGRAWTLMYGPAGSPPGTVGDYIDDIDEDTVIVLDNNGRTDATVWGDILTEAASRKGVAGTVINGVNRDVALCIELNYPIYSLGNWMRTGKDRVQVEATQVPVNIGDVRVCPGDLVRGDADGVVVVPRAFEEQVLASAEAIQTAEDEIRHSVRGGLSLRDARAMHGYHNLQTRGHDE</sequence>
<proteinExistence type="predicted"/>
<accession>A0A366H1P7</accession>
<evidence type="ECO:0000256" key="2">
    <source>
        <dbReference type="ARBA" id="ARBA00016549"/>
    </source>
</evidence>
<keyword evidence="7" id="KW-1185">Reference proteome</keyword>
<evidence type="ECO:0000256" key="4">
    <source>
        <dbReference type="ARBA" id="ARBA00030169"/>
    </source>
</evidence>
<organism evidence="6 7">
    <name type="scientific">Eoetvoesiella caeni</name>
    <dbReference type="NCBI Taxonomy" id="645616"/>
    <lineage>
        <taxon>Bacteria</taxon>
        <taxon>Pseudomonadati</taxon>
        <taxon>Pseudomonadota</taxon>
        <taxon>Betaproteobacteria</taxon>
        <taxon>Burkholderiales</taxon>
        <taxon>Alcaligenaceae</taxon>
        <taxon>Eoetvoesiella</taxon>
    </lineage>
</organism>
<evidence type="ECO:0000256" key="3">
    <source>
        <dbReference type="ARBA" id="ARBA00029596"/>
    </source>
</evidence>
<keyword evidence="5" id="KW-0460">Magnesium</keyword>
<protein>
    <recommendedName>
        <fullName evidence="2">Putative 4-hydroxy-4-methyl-2-oxoglutarate aldolase</fullName>
    </recommendedName>
    <alternativeName>
        <fullName evidence="3">Regulator of ribonuclease activity homolog</fullName>
    </alternativeName>
    <alternativeName>
        <fullName evidence="4">RraA-like protein</fullName>
    </alternativeName>
</protein>
<dbReference type="PANTHER" id="PTHR33254">
    <property type="entry name" value="4-HYDROXY-4-METHYL-2-OXOGLUTARATE ALDOLASE 3-RELATED"/>
    <property type="match status" value="1"/>
</dbReference>
<feature type="binding site" evidence="5">
    <location>
        <position position="110"/>
    </location>
    <ligand>
        <name>substrate</name>
    </ligand>
</feature>
<evidence type="ECO:0000313" key="7">
    <source>
        <dbReference type="Proteomes" id="UP000253628"/>
    </source>
</evidence>
<gene>
    <name evidence="6" type="ORF">DFR37_11740</name>
</gene>
<feature type="binding site" evidence="5">
    <location>
        <position position="111"/>
    </location>
    <ligand>
        <name>Mg(2+)</name>
        <dbReference type="ChEBI" id="CHEBI:18420"/>
    </ligand>
</feature>